<dbReference type="PANTHER" id="PTHR47256">
    <property type="entry name" value="ZN(II)2CYS6 TRANSCRIPTION FACTOR (EUROFUNG)-RELATED"/>
    <property type="match status" value="1"/>
</dbReference>
<dbReference type="InterPro" id="IPR053187">
    <property type="entry name" value="Notoamide_regulator"/>
</dbReference>
<feature type="region of interest" description="Disordered" evidence="3">
    <location>
        <begin position="1"/>
        <end position="56"/>
    </location>
</feature>
<dbReference type="GO" id="GO:0000981">
    <property type="term" value="F:DNA-binding transcription factor activity, RNA polymerase II-specific"/>
    <property type="evidence" value="ECO:0007669"/>
    <property type="project" value="InterPro"/>
</dbReference>
<dbReference type="InParanoid" id="A0A2J6TMD6"/>
<dbReference type="GO" id="GO:0008270">
    <property type="term" value="F:zinc ion binding"/>
    <property type="evidence" value="ECO:0007669"/>
    <property type="project" value="InterPro"/>
</dbReference>
<dbReference type="Gene3D" id="4.10.240.10">
    <property type="entry name" value="Zn(2)-C6 fungal-type DNA-binding domain"/>
    <property type="match status" value="1"/>
</dbReference>
<dbReference type="GeneID" id="36579857"/>
<dbReference type="EMBL" id="KZ613769">
    <property type="protein sequence ID" value="PMD64193.1"/>
    <property type="molecule type" value="Genomic_DNA"/>
</dbReference>
<dbReference type="PANTHER" id="PTHR47256:SF1">
    <property type="entry name" value="ZN(II)2CYS6 TRANSCRIPTION FACTOR (EUROFUNG)"/>
    <property type="match status" value="1"/>
</dbReference>
<dbReference type="AlphaFoldDB" id="A0A2J6TMD6"/>
<evidence type="ECO:0000259" key="4">
    <source>
        <dbReference type="PROSITE" id="PS50048"/>
    </source>
</evidence>
<dbReference type="InterPro" id="IPR001138">
    <property type="entry name" value="Zn2Cys6_DnaBD"/>
</dbReference>
<feature type="domain" description="Zn(2)-C6 fungal-type" evidence="4">
    <location>
        <begin position="64"/>
        <end position="95"/>
    </location>
</feature>
<evidence type="ECO:0000256" key="1">
    <source>
        <dbReference type="ARBA" id="ARBA00022723"/>
    </source>
</evidence>
<dbReference type="OrthoDB" id="2162761at2759"/>
<keyword evidence="2" id="KW-0539">Nucleus</keyword>
<dbReference type="Proteomes" id="UP000235371">
    <property type="component" value="Unassembled WGS sequence"/>
</dbReference>
<evidence type="ECO:0000256" key="3">
    <source>
        <dbReference type="SAM" id="MobiDB-lite"/>
    </source>
</evidence>
<dbReference type="InterPro" id="IPR007219">
    <property type="entry name" value="XnlR_reg_dom"/>
</dbReference>
<keyword evidence="1" id="KW-0479">Metal-binding</keyword>
<feature type="compositionally biased region" description="Low complexity" evidence="3">
    <location>
        <begin position="13"/>
        <end position="30"/>
    </location>
</feature>
<proteinExistence type="predicted"/>
<protein>
    <recommendedName>
        <fullName evidence="4">Zn(2)-C6 fungal-type domain-containing protein</fullName>
    </recommendedName>
</protein>
<dbReference type="Pfam" id="PF04082">
    <property type="entry name" value="Fungal_trans"/>
    <property type="match status" value="1"/>
</dbReference>
<accession>A0A2J6TMD6</accession>
<dbReference type="RefSeq" id="XP_024741097.1">
    <property type="nucleotide sequence ID" value="XM_024871775.1"/>
</dbReference>
<reference evidence="5 6" key="1">
    <citation type="submission" date="2016-04" db="EMBL/GenBank/DDBJ databases">
        <title>A degradative enzymes factory behind the ericoid mycorrhizal symbiosis.</title>
        <authorList>
            <consortium name="DOE Joint Genome Institute"/>
            <person name="Martino E."/>
            <person name="Morin E."/>
            <person name="Grelet G."/>
            <person name="Kuo A."/>
            <person name="Kohler A."/>
            <person name="Daghino S."/>
            <person name="Barry K."/>
            <person name="Choi C."/>
            <person name="Cichocki N."/>
            <person name="Clum A."/>
            <person name="Copeland A."/>
            <person name="Hainaut M."/>
            <person name="Haridas S."/>
            <person name="Labutti K."/>
            <person name="Lindquist E."/>
            <person name="Lipzen A."/>
            <person name="Khouja H.-R."/>
            <person name="Murat C."/>
            <person name="Ohm R."/>
            <person name="Olson A."/>
            <person name="Spatafora J."/>
            <person name="Veneault-Fourrey C."/>
            <person name="Henrissat B."/>
            <person name="Grigoriev I."/>
            <person name="Martin F."/>
            <person name="Perotto S."/>
        </authorList>
    </citation>
    <scope>NUCLEOTIDE SEQUENCE [LARGE SCALE GENOMIC DNA]</scope>
    <source>
        <strain evidence="5 6">E</strain>
    </source>
</reference>
<dbReference type="CDD" id="cd00067">
    <property type="entry name" value="GAL4"/>
    <property type="match status" value="1"/>
</dbReference>
<sequence>MSFRKIRPSFGDSSVSTSNPSQSTSESTGSDPRRVRGEIEPVESSNSSLSSKRRRVPESVTRNACLNCKKARAKCDGKKPCKRCATRVETSECIYEIHIKHAKEELVKQIKDLRAKDHMTEQILHALSTDEQVPEILERLKNGETYESIVEWLGRAPMDDFETLSPRLSQHSTFEPSDHEMAGVSATNLKWTAVTSNTAVLDHLFQLYFAWIHPVHTLFSEGHFVDSYKRQSEEYCSSNLVNAICAMACYLHSTAEGDDFDFDQFGTEFSDAVRSDIDADDKSITTIQAFAVMFLVDCARGNGLRASSYLRVATSSLSTVDYHQNEWFAEVWKNTVRGVRNLNVEWAQMTFQVPPTISAAVYYDVEENDEEIDAAKWYFYRYVNDQCPAWPGLLATTNREKSKLTAIIQDVVTLMYAHCGPQVSAHRLLQQYGRLVAWREELPSAIGNIENNNSQALPHVLSLLILYSNTVVHLLRPLLDLEGFPSPLVEEIIWNHAQQGLFLLDEHYRTQYTCRYQPVLQMFSLLHLSDLVARFFPGGVEGGSKDGPDAIQFGIEALIQSRAGFPVAGPLQEMLRRTAQECSIRFPLNEFMAIPIPPKGVYRIDDLIDACTRTSYIQPINEIHLRYLPSIPADWISEGAALGFLVPASGVSRLRIPSAEERGAQSLMQIRNLLNTN</sequence>
<evidence type="ECO:0000313" key="6">
    <source>
        <dbReference type="Proteomes" id="UP000235371"/>
    </source>
</evidence>
<evidence type="ECO:0000313" key="5">
    <source>
        <dbReference type="EMBL" id="PMD64193.1"/>
    </source>
</evidence>
<name>A0A2J6TMD6_9HELO</name>
<dbReference type="CDD" id="cd12148">
    <property type="entry name" value="fungal_TF_MHR"/>
    <property type="match status" value="1"/>
</dbReference>
<dbReference type="GO" id="GO:0006351">
    <property type="term" value="P:DNA-templated transcription"/>
    <property type="evidence" value="ECO:0007669"/>
    <property type="project" value="InterPro"/>
</dbReference>
<keyword evidence="6" id="KW-1185">Reference proteome</keyword>
<dbReference type="PROSITE" id="PS50048">
    <property type="entry name" value="ZN2_CY6_FUNGAL_2"/>
    <property type="match status" value="1"/>
</dbReference>
<dbReference type="SMART" id="SM00066">
    <property type="entry name" value="GAL4"/>
    <property type="match status" value="1"/>
</dbReference>
<gene>
    <name evidence="5" type="ORF">K444DRAFT_306634</name>
</gene>
<dbReference type="SUPFAM" id="SSF57701">
    <property type="entry name" value="Zn2/Cys6 DNA-binding domain"/>
    <property type="match status" value="1"/>
</dbReference>
<organism evidence="5 6">
    <name type="scientific">Hyaloscypha bicolor E</name>
    <dbReference type="NCBI Taxonomy" id="1095630"/>
    <lineage>
        <taxon>Eukaryota</taxon>
        <taxon>Fungi</taxon>
        <taxon>Dikarya</taxon>
        <taxon>Ascomycota</taxon>
        <taxon>Pezizomycotina</taxon>
        <taxon>Leotiomycetes</taxon>
        <taxon>Helotiales</taxon>
        <taxon>Hyaloscyphaceae</taxon>
        <taxon>Hyaloscypha</taxon>
        <taxon>Hyaloscypha bicolor</taxon>
    </lineage>
</organism>
<dbReference type="STRING" id="1095630.A0A2J6TMD6"/>
<dbReference type="GO" id="GO:0003677">
    <property type="term" value="F:DNA binding"/>
    <property type="evidence" value="ECO:0007669"/>
    <property type="project" value="InterPro"/>
</dbReference>
<dbReference type="PROSITE" id="PS00463">
    <property type="entry name" value="ZN2_CY6_FUNGAL_1"/>
    <property type="match status" value="1"/>
</dbReference>
<dbReference type="InterPro" id="IPR036864">
    <property type="entry name" value="Zn2-C6_fun-type_DNA-bd_sf"/>
</dbReference>
<evidence type="ECO:0000256" key="2">
    <source>
        <dbReference type="ARBA" id="ARBA00023242"/>
    </source>
</evidence>
<dbReference type="Pfam" id="PF00172">
    <property type="entry name" value="Zn_clus"/>
    <property type="match status" value="1"/>
</dbReference>